<evidence type="ECO:0000313" key="3">
    <source>
        <dbReference type="Proteomes" id="UP000193240"/>
    </source>
</evidence>
<proteinExistence type="predicted"/>
<evidence type="ECO:0000256" key="1">
    <source>
        <dbReference type="SAM" id="MobiDB-lite"/>
    </source>
</evidence>
<dbReference type="EMBL" id="KZ107840">
    <property type="protein sequence ID" value="OSS51226.1"/>
    <property type="molecule type" value="Genomic_DNA"/>
</dbReference>
<organism evidence="2 3">
    <name type="scientific">Epicoccum nigrum</name>
    <name type="common">Soil fungus</name>
    <name type="synonym">Epicoccum purpurascens</name>
    <dbReference type="NCBI Taxonomy" id="105696"/>
    <lineage>
        <taxon>Eukaryota</taxon>
        <taxon>Fungi</taxon>
        <taxon>Dikarya</taxon>
        <taxon>Ascomycota</taxon>
        <taxon>Pezizomycotina</taxon>
        <taxon>Dothideomycetes</taxon>
        <taxon>Pleosporomycetidae</taxon>
        <taxon>Pleosporales</taxon>
        <taxon>Pleosporineae</taxon>
        <taxon>Didymellaceae</taxon>
        <taxon>Epicoccum</taxon>
    </lineage>
</organism>
<gene>
    <name evidence="2" type="ORF">B5807_03713</name>
</gene>
<feature type="region of interest" description="Disordered" evidence="1">
    <location>
        <begin position="13"/>
        <end position="48"/>
    </location>
</feature>
<reference evidence="2 3" key="1">
    <citation type="journal article" date="2017" name="Genome Announc.">
        <title>Genome sequence of the saprophytic ascomycete Epicoccum nigrum ICMP 19927 strain isolated from New Zealand.</title>
        <authorList>
            <person name="Fokin M."/>
            <person name="Fleetwood D."/>
            <person name="Weir B.S."/>
            <person name="Villas-Boas S.G."/>
        </authorList>
    </citation>
    <scope>NUCLEOTIDE SEQUENCE [LARGE SCALE GENOMIC DNA]</scope>
    <source>
        <strain evidence="2 3">ICMP 19927</strain>
    </source>
</reference>
<keyword evidence="3" id="KW-1185">Reference proteome</keyword>
<feature type="compositionally biased region" description="Polar residues" evidence="1">
    <location>
        <begin position="71"/>
        <end position="86"/>
    </location>
</feature>
<feature type="compositionally biased region" description="Polar residues" evidence="1">
    <location>
        <begin position="13"/>
        <end position="23"/>
    </location>
</feature>
<feature type="region of interest" description="Disordered" evidence="1">
    <location>
        <begin position="133"/>
        <end position="229"/>
    </location>
</feature>
<dbReference type="Proteomes" id="UP000193240">
    <property type="component" value="Unassembled WGS sequence"/>
</dbReference>
<accession>A0A1Y2M523</accession>
<dbReference type="AlphaFoldDB" id="A0A1Y2M523"/>
<name>A0A1Y2M523_EPING</name>
<sequence length="395" mass="42769">MMSCLPLFSFSPSMPTASETQVDQHLPELQEQRPSSLAMSPEACRSPDDLYDKLSQVSVSHRRVDSFEWVMTQSAPNTPQTRSESFSPPPARRVGSAPLPVPNETWSSNPRPRMGGRKRGYFDWWPSPTLGFGGEGYTRVSTSETEDEDMPESESNSRRSIAGPSRPLISEQTQNPASSSTGNSQLLPSQELNALGIIFPPTPPSTPPTKSTPEASPPSCPPRYSQQVTPRLPKRVTFSPVIDEVELESFPDFDYQHQPPPSWGSYLPSSFLVARPTLNRTTSSPVSTLPKRGVAPRPILKRSSLSNHQLGNESIPSTEMTRMSSGANTKGVPGAASPLPSQRLSITASRTDGIRQLGGGSSQTDSAFVALLQAAQKPTRSRCDSMLSNTSGNGC</sequence>
<feature type="region of interest" description="Disordered" evidence="1">
    <location>
        <begin position="71"/>
        <end position="117"/>
    </location>
</feature>
<evidence type="ECO:0000313" key="2">
    <source>
        <dbReference type="EMBL" id="OSS51226.1"/>
    </source>
</evidence>
<feature type="region of interest" description="Disordered" evidence="1">
    <location>
        <begin position="308"/>
        <end position="340"/>
    </location>
</feature>
<feature type="compositionally biased region" description="Polar residues" evidence="1">
    <location>
        <begin position="308"/>
        <end position="328"/>
    </location>
</feature>
<dbReference type="InParanoid" id="A0A1Y2M523"/>
<protein>
    <submittedName>
        <fullName evidence="2">Uncharacterized protein</fullName>
    </submittedName>
</protein>
<feature type="compositionally biased region" description="Polar residues" evidence="1">
    <location>
        <begin position="170"/>
        <end position="192"/>
    </location>
</feature>